<dbReference type="PANTHER" id="PTHR33116">
    <property type="entry name" value="REVERSE TRANSCRIPTASE ZINC-BINDING DOMAIN-CONTAINING PROTEIN-RELATED-RELATED"/>
    <property type="match status" value="1"/>
</dbReference>
<comment type="caution">
    <text evidence="2">The sequence shown here is derived from an EMBL/GenBank/DDBJ whole genome shotgun (WGS) entry which is preliminary data.</text>
</comment>
<dbReference type="AlphaFoldDB" id="A0A392SAU0"/>
<keyword evidence="2" id="KW-0695">RNA-directed DNA polymerase</keyword>
<accession>A0A392SAU0</accession>
<name>A0A392SAU0_9FABA</name>
<organism evidence="2 3">
    <name type="scientific">Trifolium medium</name>
    <dbReference type="NCBI Taxonomy" id="97028"/>
    <lineage>
        <taxon>Eukaryota</taxon>
        <taxon>Viridiplantae</taxon>
        <taxon>Streptophyta</taxon>
        <taxon>Embryophyta</taxon>
        <taxon>Tracheophyta</taxon>
        <taxon>Spermatophyta</taxon>
        <taxon>Magnoliopsida</taxon>
        <taxon>eudicotyledons</taxon>
        <taxon>Gunneridae</taxon>
        <taxon>Pentapetalae</taxon>
        <taxon>rosids</taxon>
        <taxon>fabids</taxon>
        <taxon>Fabales</taxon>
        <taxon>Fabaceae</taxon>
        <taxon>Papilionoideae</taxon>
        <taxon>50 kb inversion clade</taxon>
        <taxon>NPAAA clade</taxon>
        <taxon>Hologalegina</taxon>
        <taxon>IRL clade</taxon>
        <taxon>Trifolieae</taxon>
        <taxon>Trifolium</taxon>
    </lineage>
</organism>
<protein>
    <submittedName>
        <fullName evidence="2">Putative RNA-directed DNA polymerase</fullName>
    </submittedName>
</protein>
<dbReference type="GO" id="GO:0003964">
    <property type="term" value="F:RNA-directed DNA polymerase activity"/>
    <property type="evidence" value="ECO:0007669"/>
    <property type="project" value="UniProtKB-KW"/>
</dbReference>
<dbReference type="PANTHER" id="PTHR33116:SF78">
    <property type="entry name" value="OS12G0587133 PROTEIN"/>
    <property type="match status" value="1"/>
</dbReference>
<dbReference type="Proteomes" id="UP000265520">
    <property type="component" value="Unassembled WGS sequence"/>
</dbReference>
<keyword evidence="1" id="KW-0812">Transmembrane</keyword>
<evidence type="ECO:0000313" key="2">
    <source>
        <dbReference type="EMBL" id="MCI45314.1"/>
    </source>
</evidence>
<keyword evidence="2" id="KW-0548">Nucleotidyltransferase</keyword>
<evidence type="ECO:0000256" key="1">
    <source>
        <dbReference type="SAM" id="Phobius"/>
    </source>
</evidence>
<evidence type="ECO:0000313" key="3">
    <source>
        <dbReference type="Proteomes" id="UP000265520"/>
    </source>
</evidence>
<feature type="non-terminal residue" evidence="2">
    <location>
        <position position="92"/>
    </location>
</feature>
<keyword evidence="3" id="KW-1185">Reference proteome</keyword>
<sequence>MLVGVNIPDSWLGEAESALGCKVGKIPFLYLGLPIGGHPRRLVFWEPVVSRLKNRLSGWKSQFLSFGGRLVLLKSVLTSLLVYALSFFKAPS</sequence>
<keyword evidence="2" id="KW-0808">Transferase</keyword>
<dbReference type="EMBL" id="LXQA010342427">
    <property type="protein sequence ID" value="MCI45314.1"/>
    <property type="molecule type" value="Genomic_DNA"/>
</dbReference>
<keyword evidence="1" id="KW-0472">Membrane</keyword>
<feature type="transmembrane region" description="Helical" evidence="1">
    <location>
        <begin position="70"/>
        <end position="88"/>
    </location>
</feature>
<keyword evidence="1" id="KW-1133">Transmembrane helix</keyword>
<proteinExistence type="predicted"/>
<reference evidence="2 3" key="1">
    <citation type="journal article" date="2018" name="Front. Plant Sci.">
        <title>Red Clover (Trifolium pratense) and Zigzag Clover (T. medium) - A Picture of Genomic Similarities and Differences.</title>
        <authorList>
            <person name="Dluhosova J."/>
            <person name="Istvanek J."/>
            <person name="Nedelnik J."/>
            <person name="Repkova J."/>
        </authorList>
    </citation>
    <scope>NUCLEOTIDE SEQUENCE [LARGE SCALE GENOMIC DNA]</scope>
    <source>
        <strain evidence="3">cv. 10/8</strain>
        <tissue evidence="2">Leaf</tissue>
    </source>
</reference>